<evidence type="ECO:0000313" key="1">
    <source>
        <dbReference type="EMBL" id="AMU89891.1"/>
    </source>
</evidence>
<organism evidence="1 2">
    <name type="scientific">Sphingopyxis macrogoltabida</name>
    <name type="common">Sphingomonas macrogoltabidus</name>
    <dbReference type="NCBI Taxonomy" id="33050"/>
    <lineage>
        <taxon>Bacteria</taxon>
        <taxon>Pseudomonadati</taxon>
        <taxon>Pseudomonadota</taxon>
        <taxon>Alphaproteobacteria</taxon>
        <taxon>Sphingomonadales</taxon>
        <taxon>Sphingomonadaceae</taxon>
        <taxon>Sphingopyxis</taxon>
    </lineage>
</organism>
<gene>
    <name evidence="1" type="ORF">ATM17_12680</name>
</gene>
<proteinExistence type="predicted"/>
<dbReference type="EMBL" id="CP013344">
    <property type="protein sequence ID" value="AMU89891.1"/>
    <property type="molecule type" value="Genomic_DNA"/>
</dbReference>
<accession>A0AAC8Z141</accession>
<protein>
    <submittedName>
        <fullName evidence="1">Uncharacterized protein</fullName>
    </submittedName>
</protein>
<reference evidence="2" key="1">
    <citation type="submission" date="2015-11" db="EMBL/GenBank/DDBJ databases">
        <title>Complete genome sequence of a polyethylene-glycol degrader Sphingopyxis macrogoltabida 203N (NBRC 111659).</title>
        <authorList>
            <person name="Yoshiyuki O."/>
            <person name="Shouta N."/>
            <person name="Nagata Y."/>
            <person name="Numata M."/>
            <person name="Tsuchikane K."/>
            <person name="Hosoyama A."/>
            <person name="Yamazoe A."/>
            <person name="Tsuda M."/>
            <person name="Fujita N."/>
            <person name="Kawai F."/>
        </authorList>
    </citation>
    <scope>NUCLEOTIDE SEQUENCE [LARGE SCALE GENOMIC DNA]</scope>
    <source>
        <strain evidence="2">203N</strain>
    </source>
</reference>
<sequence length="122" mass="13008">MILAILLVGAVPASGTCDKLAEEYEGASKKLAMSMADGLGDTSAIRKTMRETQDANVLAEAQQTLNLMVAHKCSLPTTTPKGGLYLIPAIECRTARLKQDMGEISSSDEACDMSKWVKTQGD</sequence>
<dbReference type="KEGG" id="smaz:LH19_07155"/>
<dbReference type="AlphaFoldDB" id="A0AAC8Z141"/>
<reference evidence="1 2" key="2">
    <citation type="journal article" date="2016" name="Genome Announc.">
        <title>Complete Genome Sequence of Sphingopyxis macrogoltabida Strain 203N (NBRC 111659), a Polyethylene Glycol Degrader.</title>
        <authorList>
            <person name="Ohtsubo Y."/>
            <person name="Nonoyama S."/>
            <person name="Nagata Y."/>
            <person name="Numata M."/>
            <person name="Tsuchikane K."/>
            <person name="Hosoyama A."/>
            <person name="Yamazoe A."/>
            <person name="Tsuda M."/>
            <person name="Fujita N."/>
            <person name="Kawai F."/>
        </authorList>
    </citation>
    <scope>NUCLEOTIDE SEQUENCE [LARGE SCALE GENOMIC DNA]</scope>
    <source>
        <strain evidence="1 2">203N</strain>
    </source>
</reference>
<name>A0AAC8Z141_SPHMC</name>
<evidence type="ECO:0000313" key="2">
    <source>
        <dbReference type="Proteomes" id="UP000076088"/>
    </source>
</evidence>
<keyword evidence="2" id="KW-1185">Reference proteome</keyword>
<dbReference type="Proteomes" id="UP000076088">
    <property type="component" value="Chromosome"/>
</dbReference>
<dbReference type="RefSeq" id="WP_054726319.1">
    <property type="nucleotide sequence ID" value="NZ_CP009429.1"/>
</dbReference>